<evidence type="ECO:0000256" key="1">
    <source>
        <dbReference type="ARBA" id="ARBA00023125"/>
    </source>
</evidence>
<dbReference type="SUPFAM" id="SSF46689">
    <property type="entry name" value="Homeodomain-like"/>
    <property type="match status" value="1"/>
</dbReference>
<dbReference type="InterPro" id="IPR036271">
    <property type="entry name" value="Tet_transcr_reg_TetR-rel_C_sf"/>
</dbReference>
<dbReference type="InterPro" id="IPR009057">
    <property type="entry name" value="Homeodomain-like_sf"/>
</dbReference>
<dbReference type="PRINTS" id="PR00455">
    <property type="entry name" value="HTHTETR"/>
</dbReference>
<dbReference type="PANTHER" id="PTHR30055">
    <property type="entry name" value="HTH-TYPE TRANSCRIPTIONAL REGULATOR RUTR"/>
    <property type="match status" value="1"/>
</dbReference>
<dbReference type="PROSITE" id="PS50977">
    <property type="entry name" value="HTH_TETR_2"/>
    <property type="match status" value="1"/>
</dbReference>
<dbReference type="Pfam" id="PF00440">
    <property type="entry name" value="TetR_N"/>
    <property type="match status" value="1"/>
</dbReference>
<dbReference type="PANTHER" id="PTHR30055:SF237">
    <property type="entry name" value="TRANSCRIPTIONAL REPRESSOR MCE3R"/>
    <property type="match status" value="1"/>
</dbReference>
<proteinExistence type="predicted"/>
<evidence type="ECO:0000313" key="5">
    <source>
        <dbReference type="Proteomes" id="UP001597286"/>
    </source>
</evidence>
<protein>
    <submittedName>
        <fullName evidence="4">TetR/AcrR family transcriptional regulator</fullName>
    </submittedName>
</protein>
<organism evidence="4 5">
    <name type="scientific">Rhodococcus gannanensis</name>
    <dbReference type="NCBI Taxonomy" id="1960308"/>
    <lineage>
        <taxon>Bacteria</taxon>
        <taxon>Bacillati</taxon>
        <taxon>Actinomycetota</taxon>
        <taxon>Actinomycetes</taxon>
        <taxon>Mycobacteriales</taxon>
        <taxon>Nocardiaceae</taxon>
        <taxon>Rhodococcus</taxon>
    </lineage>
</organism>
<dbReference type="Gene3D" id="1.10.357.10">
    <property type="entry name" value="Tetracycline Repressor, domain 2"/>
    <property type="match status" value="1"/>
</dbReference>
<feature type="domain" description="HTH tetR-type" evidence="3">
    <location>
        <begin position="5"/>
        <end position="65"/>
    </location>
</feature>
<dbReference type="EMBL" id="JBHUFB010000009">
    <property type="protein sequence ID" value="MFD1812206.1"/>
    <property type="molecule type" value="Genomic_DNA"/>
</dbReference>
<gene>
    <name evidence="4" type="ORF">ACFSJG_08270</name>
</gene>
<evidence type="ECO:0000259" key="3">
    <source>
        <dbReference type="PROSITE" id="PS50977"/>
    </source>
</evidence>
<dbReference type="Pfam" id="PF17932">
    <property type="entry name" value="TetR_C_24"/>
    <property type="match status" value="1"/>
</dbReference>
<name>A0ABW4P288_9NOCA</name>
<reference evidence="5" key="1">
    <citation type="journal article" date="2019" name="Int. J. Syst. Evol. Microbiol.">
        <title>The Global Catalogue of Microorganisms (GCM) 10K type strain sequencing project: providing services to taxonomists for standard genome sequencing and annotation.</title>
        <authorList>
            <consortium name="The Broad Institute Genomics Platform"/>
            <consortium name="The Broad Institute Genome Sequencing Center for Infectious Disease"/>
            <person name="Wu L."/>
            <person name="Ma J."/>
        </authorList>
    </citation>
    <scope>NUCLEOTIDE SEQUENCE [LARGE SCALE GENOMIC DNA]</scope>
    <source>
        <strain evidence="5">DT72</strain>
    </source>
</reference>
<dbReference type="Proteomes" id="UP001597286">
    <property type="component" value="Unassembled WGS sequence"/>
</dbReference>
<keyword evidence="1 2" id="KW-0238">DNA-binding</keyword>
<keyword evidence="5" id="KW-1185">Reference proteome</keyword>
<feature type="DNA-binding region" description="H-T-H motif" evidence="2">
    <location>
        <begin position="28"/>
        <end position="47"/>
    </location>
</feature>
<evidence type="ECO:0000313" key="4">
    <source>
        <dbReference type="EMBL" id="MFD1812206.1"/>
    </source>
</evidence>
<dbReference type="SUPFAM" id="SSF48498">
    <property type="entry name" value="Tetracyclin repressor-like, C-terminal domain"/>
    <property type="match status" value="1"/>
</dbReference>
<dbReference type="InterPro" id="IPR050109">
    <property type="entry name" value="HTH-type_TetR-like_transc_reg"/>
</dbReference>
<accession>A0ABW4P288</accession>
<dbReference type="InterPro" id="IPR041490">
    <property type="entry name" value="KstR2_TetR_C"/>
</dbReference>
<evidence type="ECO:0000256" key="2">
    <source>
        <dbReference type="PROSITE-ProRule" id="PRU00335"/>
    </source>
</evidence>
<dbReference type="InterPro" id="IPR001647">
    <property type="entry name" value="HTH_TetR"/>
</dbReference>
<sequence>MRTQPPGHVAILDAARAEFAERGYAAATIRTIAQRAGLSLSAMYYYYKSKQELLVALLNDGLTAYADACDEALASAGDDPGEQLEALVDATVRFRATHPAKSSIGMTERRNLDTEHQQKFRDHEARGTERFRHIIERGVSEGLFLTPYPEDARRTIIAGCNALAEWYRPDGSVSIDDLVERYVSLAFTIVEYRPRRLRRP</sequence>
<dbReference type="RefSeq" id="WP_378484723.1">
    <property type="nucleotide sequence ID" value="NZ_JBHUFB010000009.1"/>
</dbReference>
<dbReference type="Gene3D" id="1.10.10.60">
    <property type="entry name" value="Homeodomain-like"/>
    <property type="match status" value="1"/>
</dbReference>
<comment type="caution">
    <text evidence="4">The sequence shown here is derived from an EMBL/GenBank/DDBJ whole genome shotgun (WGS) entry which is preliminary data.</text>
</comment>